<accession>A0A7J8VSL1</accession>
<name>A0A7J8VSL1_9ROSI</name>
<dbReference type="AlphaFoldDB" id="A0A7J8VSL1"/>
<evidence type="ECO:0000256" key="1">
    <source>
        <dbReference type="SAM" id="MobiDB-lite"/>
    </source>
</evidence>
<comment type="caution">
    <text evidence="2">The sequence shown here is derived from an EMBL/GenBank/DDBJ whole genome shotgun (WGS) entry which is preliminary data.</text>
</comment>
<proteinExistence type="predicted"/>
<dbReference type="OrthoDB" id="1010409at2759"/>
<evidence type="ECO:0000313" key="2">
    <source>
        <dbReference type="EMBL" id="MBA0665805.1"/>
    </source>
</evidence>
<protein>
    <submittedName>
        <fullName evidence="2">Uncharacterized protein</fullName>
    </submittedName>
</protein>
<reference evidence="2 3" key="1">
    <citation type="journal article" date="2019" name="Genome Biol. Evol.">
        <title>Insights into the evolution of the New World diploid cottons (Gossypium, subgenus Houzingenia) based on genome sequencing.</title>
        <authorList>
            <person name="Grover C.E."/>
            <person name="Arick M.A. 2nd"/>
            <person name="Thrash A."/>
            <person name="Conover J.L."/>
            <person name="Sanders W.S."/>
            <person name="Peterson D.G."/>
            <person name="Frelichowski J.E."/>
            <person name="Scheffler J.A."/>
            <person name="Scheffler B.E."/>
            <person name="Wendel J.F."/>
        </authorList>
    </citation>
    <scope>NUCLEOTIDE SEQUENCE [LARGE SCALE GENOMIC DNA]</scope>
    <source>
        <strain evidence="2">57</strain>
        <tissue evidence="2">Leaf</tissue>
    </source>
</reference>
<sequence>GVDNGRVWDPEFHPSRKARVARSVFLQNSLTHFHTLSRKSAYSEISAAALRRGHAHPSRSRAPERPASPSPSPSPSPLASPPLNKKVPASPHGGGIYHPLPDPY</sequence>
<organism evidence="2 3">
    <name type="scientific">Gossypium klotzschianum</name>
    <dbReference type="NCBI Taxonomy" id="34286"/>
    <lineage>
        <taxon>Eukaryota</taxon>
        <taxon>Viridiplantae</taxon>
        <taxon>Streptophyta</taxon>
        <taxon>Embryophyta</taxon>
        <taxon>Tracheophyta</taxon>
        <taxon>Spermatophyta</taxon>
        <taxon>Magnoliopsida</taxon>
        <taxon>eudicotyledons</taxon>
        <taxon>Gunneridae</taxon>
        <taxon>Pentapetalae</taxon>
        <taxon>rosids</taxon>
        <taxon>malvids</taxon>
        <taxon>Malvales</taxon>
        <taxon>Malvaceae</taxon>
        <taxon>Malvoideae</taxon>
        <taxon>Gossypium</taxon>
    </lineage>
</organism>
<gene>
    <name evidence="2" type="ORF">Goklo_002281</name>
</gene>
<feature type="non-terminal residue" evidence="2">
    <location>
        <position position="1"/>
    </location>
</feature>
<dbReference type="Proteomes" id="UP000593573">
    <property type="component" value="Unassembled WGS sequence"/>
</dbReference>
<dbReference type="EMBL" id="JABFAB010000012">
    <property type="protein sequence ID" value="MBA0665805.1"/>
    <property type="molecule type" value="Genomic_DNA"/>
</dbReference>
<keyword evidence="3" id="KW-1185">Reference proteome</keyword>
<evidence type="ECO:0000313" key="3">
    <source>
        <dbReference type="Proteomes" id="UP000593573"/>
    </source>
</evidence>
<feature type="region of interest" description="Disordered" evidence="1">
    <location>
        <begin position="47"/>
        <end position="104"/>
    </location>
</feature>
<feature type="compositionally biased region" description="Pro residues" evidence="1">
    <location>
        <begin position="66"/>
        <end position="80"/>
    </location>
</feature>